<evidence type="ECO:0000256" key="6">
    <source>
        <dbReference type="HAMAP-Rule" id="MF_00013"/>
    </source>
</evidence>
<dbReference type="HOGENOM" id="CLU_035168_1_3_10"/>
<organism evidence="12 13">
    <name type="scientific">Karelsulcia muelleri (strain SMDSEM)</name>
    <name type="common">Sulcia muelleri</name>
    <dbReference type="NCBI Taxonomy" id="595499"/>
    <lineage>
        <taxon>Bacteria</taxon>
        <taxon>Pseudomonadati</taxon>
        <taxon>Bacteroidota</taxon>
        <taxon>Flavobacteriia</taxon>
        <taxon>Flavobacteriales</taxon>
        <taxon>Candidatus Karelsulcia</taxon>
    </lineage>
</organism>
<dbReference type="GO" id="GO:0009249">
    <property type="term" value="P:protein lipoylation"/>
    <property type="evidence" value="ECO:0007669"/>
    <property type="project" value="InterPro"/>
</dbReference>
<evidence type="ECO:0000256" key="1">
    <source>
        <dbReference type="ARBA" id="ARBA00004821"/>
    </source>
</evidence>
<feature type="domain" description="BPL/LPL catalytic" evidence="11">
    <location>
        <begin position="46"/>
        <end position="212"/>
    </location>
</feature>
<feature type="binding site" evidence="6 9">
    <location>
        <begin position="86"/>
        <end position="93"/>
    </location>
    <ligand>
        <name>substrate</name>
    </ligand>
</feature>
<keyword evidence="2 6" id="KW-0963">Cytoplasm</keyword>
<name>C7LJX2_KARMS</name>
<dbReference type="Pfam" id="PF21948">
    <property type="entry name" value="LplA-B_cat"/>
    <property type="match status" value="1"/>
</dbReference>
<feature type="binding site" evidence="6 9">
    <location>
        <begin position="155"/>
        <end position="157"/>
    </location>
    <ligand>
        <name>substrate</name>
    </ligand>
</feature>
<dbReference type="InterPro" id="IPR000544">
    <property type="entry name" value="Octanoyltransferase"/>
</dbReference>
<proteinExistence type="inferred from homology"/>
<dbReference type="PANTHER" id="PTHR10993:SF12">
    <property type="entry name" value="OCTANOYLTRANSFERASE"/>
    <property type="match status" value="1"/>
</dbReference>
<dbReference type="KEGG" id="sms:SMDSEM_001"/>
<accession>C7LJX2</accession>
<comment type="function">
    <text evidence="5 6 7">Catalyzes the transfer of endogenously produced octanoic acid from octanoyl-acyl-carrier-protein onto the lipoyl domains of lipoate-dependent enzymes. Lipoyl-ACP can also act as a substrate although octanoyl-ACP is likely to be the physiological substrate.</text>
</comment>
<comment type="miscellaneous">
    <text evidence="6">In the reaction, the free carboxyl group of octanoic acid is attached via an amide linkage to the epsilon-amino group of a specific lysine residue of lipoyl domains of lipoate-dependent enzymes.</text>
</comment>
<keyword evidence="3 6" id="KW-0808">Transferase</keyword>
<evidence type="ECO:0000256" key="8">
    <source>
        <dbReference type="PIRSR" id="PIRSR016262-1"/>
    </source>
</evidence>
<dbReference type="SUPFAM" id="SSF55681">
    <property type="entry name" value="Class II aaRS and biotin synthetases"/>
    <property type="match status" value="1"/>
</dbReference>
<dbReference type="InterPro" id="IPR004143">
    <property type="entry name" value="BPL_LPL_catalytic"/>
</dbReference>
<reference evidence="12 13" key="1">
    <citation type="journal article" date="2009" name="Proc. Natl. Acad. Sci. U.S.A.">
        <title>Convergent evolution of metabolic roles in bacterial co-symbionts of insects.</title>
        <authorList>
            <person name="McCutcheon J.P."/>
            <person name="McDonald B.R."/>
            <person name="Moran N.A."/>
        </authorList>
    </citation>
    <scope>NUCLEOTIDE SEQUENCE [LARGE SCALE GENOMIC DNA]</scope>
    <source>
        <strain evidence="12 13">SMDSEM</strain>
    </source>
</reference>
<feature type="site" description="Lowers pKa of active site Cys" evidence="6 10">
    <location>
        <position position="152"/>
    </location>
</feature>
<dbReference type="PANTHER" id="PTHR10993">
    <property type="entry name" value="OCTANOYLTRANSFERASE"/>
    <property type="match status" value="1"/>
</dbReference>
<sequence>MYKNQKVFFENLKKKKFQVTWKYQKKLLNIILNILFYNRYFQKQLKIIPNYLLIVEHSNVYTLGRRGFYKNLLFNKNKIPIYKIDRGGDITYHGPGQLVCYPIIYIKNLSLDLEIKKYLRLLEEVIIQLLFNFLIKGYSKLPETGVWVQNRKICAIGIKISRLVTMHGFALNVNPNLHYYNNIIPCGIKNKGVTSIKKEKKKIVSMYKVIFF</sequence>
<feature type="active site" description="Acyl-thioester intermediate" evidence="6 8">
    <location>
        <position position="186"/>
    </location>
</feature>
<dbReference type="PROSITE" id="PS01313">
    <property type="entry name" value="LIPB"/>
    <property type="match status" value="1"/>
</dbReference>
<dbReference type="Gene3D" id="3.30.930.10">
    <property type="entry name" value="Bira Bifunctional Protein, Domain 2"/>
    <property type="match status" value="1"/>
</dbReference>
<comment type="subcellular location">
    <subcellularLocation>
        <location evidence="6">Cytoplasm</location>
    </subcellularLocation>
</comment>
<dbReference type="Proteomes" id="UP000008074">
    <property type="component" value="Chromosome"/>
</dbReference>
<evidence type="ECO:0000256" key="2">
    <source>
        <dbReference type="ARBA" id="ARBA00022490"/>
    </source>
</evidence>
<dbReference type="InterPro" id="IPR020605">
    <property type="entry name" value="Octanoyltransferase_CS"/>
</dbReference>
<evidence type="ECO:0000256" key="5">
    <source>
        <dbReference type="ARBA" id="ARBA00024732"/>
    </source>
</evidence>
<dbReference type="CDD" id="cd16444">
    <property type="entry name" value="LipB"/>
    <property type="match status" value="1"/>
</dbReference>
<dbReference type="GO" id="GO:0033819">
    <property type="term" value="F:lipoyl(octanoyl) transferase activity"/>
    <property type="evidence" value="ECO:0007669"/>
    <property type="project" value="UniProtKB-EC"/>
</dbReference>
<dbReference type="UniPathway" id="UPA00538">
    <property type="reaction ID" value="UER00592"/>
</dbReference>
<dbReference type="EMBL" id="CP001605">
    <property type="protein sequence ID" value="ACU52734.1"/>
    <property type="molecule type" value="Genomic_DNA"/>
</dbReference>
<comment type="similarity">
    <text evidence="6 7">Belongs to the LipB family.</text>
</comment>
<evidence type="ECO:0000256" key="9">
    <source>
        <dbReference type="PIRSR" id="PIRSR016262-2"/>
    </source>
</evidence>
<dbReference type="GO" id="GO:0005737">
    <property type="term" value="C:cytoplasm"/>
    <property type="evidence" value="ECO:0007669"/>
    <property type="project" value="UniProtKB-SubCell"/>
</dbReference>
<evidence type="ECO:0000313" key="12">
    <source>
        <dbReference type="EMBL" id="ACU52734.1"/>
    </source>
</evidence>
<dbReference type="NCBIfam" id="TIGR00214">
    <property type="entry name" value="lipB"/>
    <property type="match status" value="1"/>
</dbReference>
<dbReference type="NCBIfam" id="NF010925">
    <property type="entry name" value="PRK14345.1"/>
    <property type="match status" value="1"/>
</dbReference>
<comment type="pathway">
    <text evidence="1 6 7">Protein modification; protein lipoylation via endogenous pathway; protein N(6)-(lipoyl)lysine from octanoyl-[acyl-carrier-protein]: step 1/2.</text>
</comment>
<evidence type="ECO:0000256" key="4">
    <source>
        <dbReference type="ARBA" id="ARBA00023315"/>
    </source>
</evidence>
<dbReference type="InterPro" id="IPR045864">
    <property type="entry name" value="aa-tRNA-synth_II/BPL/LPL"/>
</dbReference>
<evidence type="ECO:0000256" key="3">
    <source>
        <dbReference type="ARBA" id="ARBA00022679"/>
    </source>
</evidence>
<evidence type="ECO:0000313" key="13">
    <source>
        <dbReference type="Proteomes" id="UP000008074"/>
    </source>
</evidence>
<dbReference type="PROSITE" id="PS51733">
    <property type="entry name" value="BPL_LPL_CATALYTIC"/>
    <property type="match status" value="1"/>
</dbReference>
<comment type="catalytic activity">
    <reaction evidence="6 7">
        <text>octanoyl-[ACP] + L-lysyl-[protein] = N(6)-octanoyl-L-lysyl-[protein] + holo-[ACP] + H(+)</text>
        <dbReference type="Rhea" id="RHEA:17665"/>
        <dbReference type="Rhea" id="RHEA-COMP:9636"/>
        <dbReference type="Rhea" id="RHEA-COMP:9685"/>
        <dbReference type="Rhea" id="RHEA-COMP:9752"/>
        <dbReference type="Rhea" id="RHEA-COMP:9928"/>
        <dbReference type="ChEBI" id="CHEBI:15378"/>
        <dbReference type="ChEBI" id="CHEBI:29969"/>
        <dbReference type="ChEBI" id="CHEBI:64479"/>
        <dbReference type="ChEBI" id="CHEBI:78463"/>
        <dbReference type="ChEBI" id="CHEBI:78809"/>
        <dbReference type="EC" id="2.3.1.181"/>
    </reaction>
</comment>
<keyword evidence="4 6" id="KW-0012">Acyltransferase</keyword>
<dbReference type="PIRSF" id="PIRSF016262">
    <property type="entry name" value="LPLase"/>
    <property type="match status" value="1"/>
</dbReference>
<feature type="binding site" evidence="6 9">
    <location>
        <begin position="168"/>
        <end position="170"/>
    </location>
    <ligand>
        <name>substrate</name>
    </ligand>
</feature>
<evidence type="ECO:0000256" key="7">
    <source>
        <dbReference type="PIRNR" id="PIRNR016262"/>
    </source>
</evidence>
<dbReference type="EC" id="2.3.1.181" evidence="6 7"/>
<dbReference type="HAMAP" id="MF_00013">
    <property type="entry name" value="LipB"/>
    <property type="match status" value="1"/>
</dbReference>
<evidence type="ECO:0000259" key="11">
    <source>
        <dbReference type="PROSITE" id="PS51733"/>
    </source>
</evidence>
<dbReference type="STRING" id="595499.SMDSEM_001"/>
<evidence type="ECO:0000256" key="10">
    <source>
        <dbReference type="PIRSR" id="PIRSR016262-3"/>
    </source>
</evidence>
<protein>
    <recommendedName>
        <fullName evidence="6 7">Octanoyltransferase</fullName>
        <ecNumber evidence="6 7">2.3.1.181</ecNumber>
    </recommendedName>
    <alternativeName>
        <fullName evidence="6">Lipoate-protein ligase B</fullName>
    </alternativeName>
    <alternativeName>
        <fullName evidence="6">Lipoyl/octanoyl transferase</fullName>
    </alternativeName>
    <alternativeName>
        <fullName evidence="6">Octanoyl-[acyl-carrier-protein]-protein N-octanoyltransferase</fullName>
    </alternativeName>
</protein>
<dbReference type="AlphaFoldDB" id="C7LJX2"/>
<gene>
    <name evidence="6 12" type="primary">lipB</name>
    <name evidence="12" type="ordered locus">SMDSEM_001</name>
</gene>